<dbReference type="SUPFAM" id="SSF56784">
    <property type="entry name" value="HAD-like"/>
    <property type="match status" value="1"/>
</dbReference>
<dbReference type="PANTHER" id="PTHR16504">
    <property type="entry name" value="5'(3')-DEOXYRIBONUCLEOTIDASE"/>
    <property type="match status" value="1"/>
</dbReference>
<dbReference type="RefSeq" id="WP_106930450.1">
    <property type="nucleotide sequence ID" value="NZ_PYFT01000001.1"/>
</dbReference>
<dbReference type="SFLD" id="SFLDS00003">
    <property type="entry name" value="Haloacid_Dehalogenase"/>
    <property type="match status" value="1"/>
</dbReference>
<evidence type="ECO:0000256" key="1">
    <source>
        <dbReference type="ARBA" id="ARBA00009589"/>
    </source>
</evidence>
<name>A0A2T2YGI1_9BACT</name>
<dbReference type="InterPro" id="IPR023214">
    <property type="entry name" value="HAD_sf"/>
</dbReference>
<comment type="caution">
    <text evidence="3">The sequence shown here is derived from an EMBL/GenBank/DDBJ whole genome shotgun (WGS) entry which is preliminary data.</text>
</comment>
<dbReference type="Gene3D" id="3.40.50.1000">
    <property type="entry name" value="HAD superfamily/HAD-like"/>
    <property type="match status" value="1"/>
</dbReference>
<proteinExistence type="inferred from homology"/>
<dbReference type="Proteomes" id="UP000240357">
    <property type="component" value="Unassembled WGS sequence"/>
</dbReference>
<dbReference type="SFLD" id="SFLDG01126">
    <property type="entry name" value="C1.2:_Nucleotidase_Like"/>
    <property type="match status" value="1"/>
</dbReference>
<evidence type="ECO:0000256" key="2">
    <source>
        <dbReference type="PIRSR" id="PIRSR610708-1"/>
    </source>
</evidence>
<dbReference type="PANTHER" id="PTHR16504:SF4">
    <property type="entry name" value="5'(3')-DEOXYRIBONUCLEOTIDASE"/>
    <property type="match status" value="1"/>
</dbReference>
<dbReference type="EMBL" id="PYFT01000001">
    <property type="protein sequence ID" value="PSR54621.1"/>
    <property type="molecule type" value="Genomic_DNA"/>
</dbReference>
<dbReference type="Pfam" id="PF06941">
    <property type="entry name" value="NT5C"/>
    <property type="match status" value="1"/>
</dbReference>
<evidence type="ECO:0000313" key="4">
    <source>
        <dbReference type="Proteomes" id="UP000240357"/>
    </source>
</evidence>
<dbReference type="SFLD" id="SFLDG01146">
    <property type="entry name" value="C1.2.2"/>
    <property type="match status" value="1"/>
</dbReference>
<dbReference type="GO" id="GO:0009223">
    <property type="term" value="P:pyrimidine deoxyribonucleotide catabolic process"/>
    <property type="evidence" value="ECO:0007669"/>
    <property type="project" value="TreeGrafter"/>
</dbReference>
<feature type="active site" description="Proton donor" evidence="2">
    <location>
        <position position="11"/>
    </location>
</feature>
<dbReference type="OrthoDB" id="278110at2"/>
<organism evidence="3 4">
    <name type="scientific">Adhaeribacter arboris</name>
    <dbReference type="NCBI Taxonomy" id="2072846"/>
    <lineage>
        <taxon>Bacteria</taxon>
        <taxon>Pseudomonadati</taxon>
        <taxon>Bacteroidota</taxon>
        <taxon>Cytophagia</taxon>
        <taxon>Cytophagales</taxon>
        <taxon>Hymenobacteraceae</taxon>
        <taxon>Adhaeribacter</taxon>
    </lineage>
</organism>
<dbReference type="InterPro" id="IPR036412">
    <property type="entry name" value="HAD-like_sf"/>
</dbReference>
<dbReference type="InterPro" id="IPR010708">
    <property type="entry name" value="5'(3')-deoxyribonucleotidase"/>
</dbReference>
<dbReference type="GO" id="GO:0008253">
    <property type="term" value="F:5'-nucleotidase activity"/>
    <property type="evidence" value="ECO:0007669"/>
    <property type="project" value="InterPro"/>
</dbReference>
<protein>
    <submittedName>
        <fullName evidence="3">5'-3'-deoxyribonucleotidase</fullName>
    </submittedName>
</protein>
<evidence type="ECO:0000313" key="3">
    <source>
        <dbReference type="EMBL" id="PSR54621.1"/>
    </source>
</evidence>
<dbReference type="AlphaFoldDB" id="A0A2T2YGI1"/>
<gene>
    <name evidence="3" type="ORF">AHMF7605_14450</name>
</gene>
<feature type="active site" description="Nucleophile" evidence="2">
    <location>
        <position position="9"/>
    </location>
</feature>
<reference evidence="3 4" key="1">
    <citation type="submission" date="2018-03" db="EMBL/GenBank/DDBJ databases">
        <title>Adhaeribacter sp. HMF7605 Genome sequencing and assembly.</title>
        <authorList>
            <person name="Kang H."/>
            <person name="Kang J."/>
            <person name="Cha I."/>
            <person name="Kim H."/>
            <person name="Joh K."/>
        </authorList>
    </citation>
    <scope>NUCLEOTIDE SEQUENCE [LARGE SCALE GENOMIC DNA]</scope>
    <source>
        <strain evidence="3 4">HMF7605</strain>
    </source>
</reference>
<keyword evidence="4" id="KW-1185">Reference proteome</keyword>
<sequence length="177" mass="20759">MNKKRIAIDMDDVMTDAIGRFIELYQQEFQEDLSDLRLPGRNLTNTVPPERLEAIKQYPHQPNFFKDLEPIAGSLEVVEQLHQRYEIFITTAALEFEHSFTPKYNWLKKHLPFITWKNIVFCGDKSIIRADYLLDDLDRNLKTFTGTGLLFTAPHNAHVTGYTRLNNWQEVAAYFLH</sequence>
<comment type="similarity">
    <text evidence="1">Belongs to the 5'(3')-deoxyribonucleotidase family.</text>
</comment>
<dbReference type="Gene3D" id="1.10.40.40">
    <property type="entry name" value="Deoxyribonucleotidase, domain 2"/>
    <property type="match status" value="1"/>
</dbReference>
<accession>A0A2T2YGI1</accession>